<organism evidence="1 2">
    <name type="scientific">Sarocladium strictum</name>
    <name type="common">Black bundle disease fungus</name>
    <name type="synonym">Acremonium strictum</name>
    <dbReference type="NCBI Taxonomy" id="5046"/>
    <lineage>
        <taxon>Eukaryota</taxon>
        <taxon>Fungi</taxon>
        <taxon>Dikarya</taxon>
        <taxon>Ascomycota</taxon>
        <taxon>Pezizomycotina</taxon>
        <taxon>Sordariomycetes</taxon>
        <taxon>Hypocreomycetidae</taxon>
        <taxon>Hypocreales</taxon>
        <taxon>Sarocladiaceae</taxon>
        <taxon>Sarocladium</taxon>
    </lineage>
</organism>
<gene>
    <name evidence="1" type="ORF">NLU13_7522</name>
</gene>
<dbReference type="AlphaFoldDB" id="A0AA39GEF9"/>
<dbReference type="Proteomes" id="UP001175261">
    <property type="component" value="Unassembled WGS sequence"/>
</dbReference>
<accession>A0AA39GEF9</accession>
<evidence type="ECO:0000313" key="2">
    <source>
        <dbReference type="Proteomes" id="UP001175261"/>
    </source>
</evidence>
<keyword evidence="2" id="KW-1185">Reference proteome</keyword>
<evidence type="ECO:0000313" key="1">
    <source>
        <dbReference type="EMBL" id="KAK0385044.1"/>
    </source>
</evidence>
<name>A0AA39GEF9_SARSR</name>
<sequence length="481" mass="52412">MPLTIPYDPSLSLMSVVSETTLQKIRDMARVLEPVEVAQDALNALISSKRSLLMTKTELKTLGISVDSLNKEMTRLDKTVEDAAAAYMAAKYAQKSKSQNWQARKEHKSWESPMDYMRSKIKTMPLSVDTMNIDVDYFSFDSASQDSAAYSSQIAAFVTQSASSVLGQSVPQQLGTAASRQTRNQLSINDLQGTLVVSVTCAHKNASVVAPFVLQVDKAIKGWNQTFPSNKMDPTNKSSMAKIAITDSQEDGKKFSIISGVTFGSSFIGLIHILRSSDSATADLTTAVQKIQAAIGTGAWLSNAEKRERIQDQFFRNVKSILDQQNVQSHVTVLTMGASPSAVAIEKGNDHQPGAKDALGGLSTMEQGMPNELSTARVATETARSTEPIDMEKNMEQGDLGAVKVMDGEKGNGLDIASMVAILDDHLKKLGGANYGVPINYYLKDIDQKMLAEMWLAKYPPGQYMTVKHDDTEDNERATSE</sequence>
<dbReference type="EMBL" id="JAPDFR010000007">
    <property type="protein sequence ID" value="KAK0385044.1"/>
    <property type="molecule type" value="Genomic_DNA"/>
</dbReference>
<proteinExistence type="predicted"/>
<comment type="caution">
    <text evidence="1">The sequence shown here is derived from an EMBL/GenBank/DDBJ whole genome shotgun (WGS) entry which is preliminary data.</text>
</comment>
<protein>
    <submittedName>
        <fullName evidence="1">Uncharacterized protein</fullName>
    </submittedName>
</protein>
<reference evidence="1" key="1">
    <citation type="submission" date="2022-10" db="EMBL/GenBank/DDBJ databases">
        <title>Determination and structural analysis of whole genome sequence of Sarocladium strictum F4-1.</title>
        <authorList>
            <person name="Hu L."/>
            <person name="Jiang Y."/>
        </authorList>
    </citation>
    <scope>NUCLEOTIDE SEQUENCE</scope>
    <source>
        <strain evidence="1">F4-1</strain>
    </source>
</reference>